<dbReference type="InterPro" id="IPR000980">
    <property type="entry name" value="SH2"/>
</dbReference>
<accession>A0A914E8W3</accession>
<dbReference type="Gene3D" id="3.30.505.10">
    <property type="entry name" value="SH2 domain"/>
    <property type="match status" value="1"/>
</dbReference>
<evidence type="ECO:0000313" key="4">
    <source>
        <dbReference type="WBParaSite" id="ACRNAN_scaffold6486.g23015.t1"/>
    </source>
</evidence>
<organism evidence="3 4">
    <name type="scientific">Acrobeloides nanus</name>
    <dbReference type="NCBI Taxonomy" id="290746"/>
    <lineage>
        <taxon>Eukaryota</taxon>
        <taxon>Metazoa</taxon>
        <taxon>Ecdysozoa</taxon>
        <taxon>Nematoda</taxon>
        <taxon>Chromadorea</taxon>
        <taxon>Rhabditida</taxon>
        <taxon>Tylenchina</taxon>
        <taxon>Cephalobomorpha</taxon>
        <taxon>Cephaloboidea</taxon>
        <taxon>Cephalobidae</taxon>
        <taxon>Acrobeloides</taxon>
    </lineage>
</organism>
<evidence type="ECO:0000313" key="3">
    <source>
        <dbReference type="Proteomes" id="UP000887540"/>
    </source>
</evidence>
<dbReference type="PROSITE" id="PS50001">
    <property type="entry name" value="SH2"/>
    <property type="match status" value="1"/>
</dbReference>
<dbReference type="WBParaSite" id="ACRNAN_scaffold6486.g23015.t1">
    <property type="protein sequence ID" value="ACRNAN_scaffold6486.g23015.t1"/>
    <property type="gene ID" value="ACRNAN_scaffold6486.g23015"/>
</dbReference>
<dbReference type="InterPro" id="IPR036860">
    <property type="entry name" value="SH2_dom_sf"/>
</dbReference>
<dbReference type="AlphaFoldDB" id="A0A914E8W3"/>
<name>A0A914E8W3_9BILA</name>
<reference evidence="4" key="1">
    <citation type="submission" date="2022-11" db="UniProtKB">
        <authorList>
            <consortium name="WormBaseParasite"/>
        </authorList>
    </citation>
    <scope>IDENTIFICATION</scope>
</reference>
<protein>
    <submittedName>
        <fullName evidence="4">SH2 domain-containing protein</fullName>
    </submittedName>
</protein>
<dbReference type="SUPFAM" id="SSF55550">
    <property type="entry name" value="SH2 domain"/>
    <property type="match status" value="1"/>
</dbReference>
<evidence type="ECO:0000259" key="2">
    <source>
        <dbReference type="PROSITE" id="PS50001"/>
    </source>
</evidence>
<keyword evidence="1" id="KW-0727">SH2 domain</keyword>
<keyword evidence="3" id="KW-1185">Reference proteome</keyword>
<proteinExistence type="predicted"/>
<feature type="domain" description="SH2" evidence="2">
    <location>
        <begin position="116"/>
        <end position="169"/>
    </location>
</feature>
<evidence type="ECO:0000256" key="1">
    <source>
        <dbReference type="PROSITE-ProRule" id="PRU00191"/>
    </source>
</evidence>
<dbReference type="Pfam" id="PF00017">
    <property type="entry name" value="SH2"/>
    <property type="match status" value="1"/>
</dbReference>
<dbReference type="Proteomes" id="UP000887540">
    <property type="component" value="Unplaced"/>
</dbReference>
<sequence>MFATSNPAYPSMFRLLQLEVEKFDGNILLHRGWKERMATAIPRRADVPDEVNVQLTVDRLVDKAFKWIQEIKLETHNLKLIWKILHEHCASLMTPLVSRCVLNFLPQGQEIESKIWYFGELSKATAENWLSNAPIGTFLFRFGSQQRYVLSLKTATGPVHVLLGSRYYKQSVSNILGVYSGQPTTQKSNQLAVDFQESKYYPSDEEWQKLKKDDIKGLEKEMMKVQIEEKVGKDDDQAEQKEIKSDDSLNMLVRRINTNRDYLFIKVKIN</sequence>